<protein>
    <recommendedName>
        <fullName evidence="3">Endonuclease/exonuclease/phosphatase domain-containing protein</fullName>
    </recommendedName>
</protein>
<dbReference type="PANTHER" id="PTHR33710">
    <property type="entry name" value="BNAC02G09200D PROTEIN"/>
    <property type="match status" value="1"/>
</dbReference>
<dbReference type="SUPFAM" id="SSF56219">
    <property type="entry name" value="DNase I-like"/>
    <property type="match status" value="1"/>
</dbReference>
<dbReference type="InterPro" id="IPR036691">
    <property type="entry name" value="Endo/exonu/phosph_ase_sf"/>
</dbReference>
<dbReference type="PANTHER" id="PTHR33710:SF79">
    <property type="entry name" value="OS06G0205337 PROTEIN"/>
    <property type="match status" value="1"/>
</dbReference>
<evidence type="ECO:0000313" key="2">
    <source>
        <dbReference type="Proteomes" id="UP000298652"/>
    </source>
</evidence>
<dbReference type="Proteomes" id="UP000298652">
    <property type="component" value="Chromosome 4"/>
</dbReference>
<reference evidence="1" key="1">
    <citation type="submission" date="2019-03" db="EMBL/GenBank/DDBJ databases">
        <title>WGS assembly of Setaria viridis.</title>
        <authorList>
            <person name="Huang P."/>
            <person name="Jenkins J."/>
            <person name="Grimwood J."/>
            <person name="Barry K."/>
            <person name="Healey A."/>
            <person name="Mamidi S."/>
            <person name="Sreedasyam A."/>
            <person name="Shu S."/>
            <person name="Feldman M."/>
            <person name="Wu J."/>
            <person name="Yu Y."/>
            <person name="Chen C."/>
            <person name="Johnson J."/>
            <person name="Rokhsar D."/>
            <person name="Baxter I."/>
            <person name="Schmutz J."/>
            <person name="Brutnell T."/>
            <person name="Kellogg E."/>
        </authorList>
    </citation>
    <scope>NUCLEOTIDE SEQUENCE [LARGE SCALE GENOMIC DNA]</scope>
</reference>
<evidence type="ECO:0008006" key="3">
    <source>
        <dbReference type="Google" id="ProtNLM"/>
    </source>
</evidence>
<keyword evidence="2" id="KW-1185">Reference proteome</keyword>
<proteinExistence type="predicted"/>
<dbReference type="AlphaFoldDB" id="A0A4U6V3E2"/>
<evidence type="ECO:0000313" key="1">
    <source>
        <dbReference type="EMBL" id="TKW23641.1"/>
    </source>
</evidence>
<name>A0A4U6V3E2_SETVI</name>
<sequence>MGIGELPWRITTVYGEAQTNLRSQTWDTLKNICGTSTLPWLCLEGFNEVLRPEEHLRVGHRALSQMQGFRDMVDVCSLIDLGYSGRFWTWEKKVAGGTYTQVRLDRALGSAEWSAQFPFANVCHINAATSDHRGLLLKLTDDELEQTVRVDSSVTKPCRTCTRSYSLPLQRVGILWWPQLLEMLKANWVLYRMDLVNGELTRLAMSRRWRLGTRK</sequence>
<organism evidence="1 2">
    <name type="scientific">Setaria viridis</name>
    <name type="common">Green bristlegrass</name>
    <name type="synonym">Setaria italica subsp. viridis</name>
    <dbReference type="NCBI Taxonomy" id="4556"/>
    <lineage>
        <taxon>Eukaryota</taxon>
        <taxon>Viridiplantae</taxon>
        <taxon>Streptophyta</taxon>
        <taxon>Embryophyta</taxon>
        <taxon>Tracheophyta</taxon>
        <taxon>Spermatophyta</taxon>
        <taxon>Magnoliopsida</taxon>
        <taxon>Liliopsida</taxon>
        <taxon>Poales</taxon>
        <taxon>Poaceae</taxon>
        <taxon>PACMAD clade</taxon>
        <taxon>Panicoideae</taxon>
        <taxon>Panicodae</taxon>
        <taxon>Paniceae</taxon>
        <taxon>Cenchrinae</taxon>
        <taxon>Setaria</taxon>
    </lineage>
</organism>
<accession>A0A4U6V3E2</accession>
<dbReference type="Gramene" id="TKW23641">
    <property type="protein sequence ID" value="TKW23641"/>
    <property type="gene ID" value="SEVIR_4G304801v2"/>
</dbReference>
<gene>
    <name evidence="1" type="ORF">SEVIR_4G304801v2</name>
</gene>
<dbReference type="Gene3D" id="3.60.10.10">
    <property type="entry name" value="Endonuclease/exonuclease/phosphatase"/>
    <property type="match status" value="1"/>
</dbReference>
<dbReference type="EMBL" id="CM016555">
    <property type="protein sequence ID" value="TKW23641.1"/>
    <property type="molecule type" value="Genomic_DNA"/>
</dbReference>
<dbReference type="OMA" id="DQNIDAG"/>